<reference evidence="1 2" key="1">
    <citation type="submission" date="2019-02" db="EMBL/GenBank/DDBJ databases">
        <title>Bacteria dissemination in different level of health care in South Africa: the effectiveness of infections prevention and control.</title>
        <authorList>
            <person name="Shobo C."/>
            <person name="Amoako D.G."/>
            <person name="Allam M."/>
            <person name="Ismail A."/>
            <person name="Bester L.A."/>
            <person name="Essack S.Y."/>
        </authorList>
    </citation>
    <scope>NUCLEOTIDE SEQUENCE [LARGE SCALE GENOMIC DNA]</scope>
    <source>
        <strain evidence="1 2">2SIL2</strain>
    </source>
</reference>
<sequence length="79" mass="9054">MVTVLNGSTSERYVEAYLSFHFHYSTFSRKVRINLSLIREILKAVKNDNKKVTVSNGSTLERYVDASLSFHLHSSIDTM</sequence>
<comment type="caution">
    <text evidence="1">The sequence shown here is derived from an EMBL/GenBank/DDBJ whole genome shotgun (WGS) entry which is preliminary data.</text>
</comment>
<evidence type="ECO:0000313" key="1">
    <source>
        <dbReference type="EMBL" id="TKK87876.1"/>
    </source>
</evidence>
<accession>A0A4U3MIR1</accession>
<gene>
    <name evidence="1" type="ORF">EY666_06260</name>
</gene>
<proteinExistence type="predicted"/>
<evidence type="ECO:0000313" key="2">
    <source>
        <dbReference type="Proteomes" id="UP000305511"/>
    </source>
</evidence>
<dbReference type="AlphaFoldDB" id="A0A4U3MIR1"/>
<protein>
    <submittedName>
        <fullName evidence="1">Uncharacterized protein</fullName>
    </submittedName>
</protein>
<dbReference type="EMBL" id="SIYF01000136">
    <property type="protein sequence ID" value="TKK87876.1"/>
    <property type="molecule type" value="Genomic_DNA"/>
</dbReference>
<dbReference type="Proteomes" id="UP000305511">
    <property type="component" value="Unassembled WGS sequence"/>
</dbReference>
<name>A0A4U3MIR1_ENTFL</name>
<organism evidence="1 2">
    <name type="scientific">Enterococcus faecalis</name>
    <name type="common">Streptococcus faecalis</name>
    <dbReference type="NCBI Taxonomy" id="1351"/>
    <lineage>
        <taxon>Bacteria</taxon>
        <taxon>Bacillati</taxon>
        <taxon>Bacillota</taxon>
        <taxon>Bacilli</taxon>
        <taxon>Lactobacillales</taxon>
        <taxon>Enterococcaceae</taxon>
        <taxon>Enterococcus</taxon>
    </lineage>
</organism>